<dbReference type="EMBL" id="JAIWYP010000014">
    <property type="protein sequence ID" value="KAH3707167.1"/>
    <property type="molecule type" value="Genomic_DNA"/>
</dbReference>
<feature type="region of interest" description="Disordered" evidence="1">
    <location>
        <begin position="29"/>
        <end position="48"/>
    </location>
</feature>
<accession>A0A9D3YVQ3</accession>
<name>A0A9D3YVQ3_DREPO</name>
<dbReference type="AlphaFoldDB" id="A0A9D3YVQ3"/>
<reference evidence="2" key="1">
    <citation type="journal article" date="2019" name="bioRxiv">
        <title>The Genome of the Zebra Mussel, Dreissena polymorpha: A Resource for Invasive Species Research.</title>
        <authorList>
            <person name="McCartney M.A."/>
            <person name="Auch B."/>
            <person name="Kono T."/>
            <person name="Mallez S."/>
            <person name="Zhang Y."/>
            <person name="Obille A."/>
            <person name="Becker A."/>
            <person name="Abrahante J.E."/>
            <person name="Garbe J."/>
            <person name="Badalamenti J.P."/>
            <person name="Herman A."/>
            <person name="Mangelson H."/>
            <person name="Liachko I."/>
            <person name="Sullivan S."/>
            <person name="Sone E.D."/>
            <person name="Koren S."/>
            <person name="Silverstein K.A.T."/>
            <person name="Beckman K.B."/>
            <person name="Gohl D.M."/>
        </authorList>
    </citation>
    <scope>NUCLEOTIDE SEQUENCE</scope>
    <source>
        <strain evidence="2">Duluth1</strain>
        <tissue evidence="2">Whole animal</tissue>
    </source>
</reference>
<reference evidence="2" key="2">
    <citation type="submission" date="2020-11" db="EMBL/GenBank/DDBJ databases">
        <authorList>
            <person name="McCartney M.A."/>
            <person name="Auch B."/>
            <person name="Kono T."/>
            <person name="Mallez S."/>
            <person name="Becker A."/>
            <person name="Gohl D.M."/>
            <person name="Silverstein K.A.T."/>
            <person name="Koren S."/>
            <person name="Bechman K.B."/>
            <person name="Herman A."/>
            <person name="Abrahante J.E."/>
            <person name="Garbe J."/>
        </authorList>
    </citation>
    <scope>NUCLEOTIDE SEQUENCE</scope>
    <source>
        <strain evidence="2">Duluth1</strain>
        <tissue evidence="2">Whole animal</tissue>
    </source>
</reference>
<evidence type="ECO:0000313" key="2">
    <source>
        <dbReference type="EMBL" id="KAH3707167.1"/>
    </source>
</evidence>
<evidence type="ECO:0000256" key="1">
    <source>
        <dbReference type="SAM" id="MobiDB-lite"/>
    </source>
</evidence>
<dbReference type="Proteomes" id="UP000828390">
    <property type="component" value="Unassembled WGS sequence"/>
</dbReference>
<sequence length="88" mass="10042">MKKRQHSSIASKLTDNSRFDSSVFEHLKGQKSKKDLKKKQIEQEGPMAETSTFCSIESQLDKISLKLFTVLTKNDTSITQSMILETFD</sequence>
<organism evidence="2 3">
    <name type="scientific">Dreissena polymorpha</name>
    <name type="common">Zebra mussel</name>
    <name type="synonym">Mytilus polymorpha</name>
    <dbReference type="NCBI Taxonomy" id="45954"/>
    <lineage>
        <taxon>Eukaryota</taxon>
        <taxon>Metazoa</taxon>
        <taxon>Spiralia</taxon>
        <taxon>Lophotrochozoa</taxon>
        <taxon>Mollusca</taxon>
        <taxon>Bivalvia</taxon>
        <taxon>Autobranchia</taxon>
        <taxon>Heteroconchia</taxon>
        <taxon>Euheterodonta</taxon>
        <taxon>Imparidentia</taxon>
        <taxon>Neoheterodontei</taxon>
        <taxon>Myida</taxon>
        <taxon>Dreissenoidea</taxon>
        <taxon>Dreissenidae</taxon>
        <taxon>Dreissena</taxon>
    </lineage>
</organism>
<comment type="caution">
    <text evidence="2">The sequence shown here is derived from an EMBL/GenBank/DDBJ whole genome shotgun (WGS) entry which is preliminary data.</text>
</comment>
<protein>
    <submittedName>
        <fullName evidence="2">Uncharacterized protein</fullName>
    </submittedName>
</protein>
<gene>
    <name evidence="2" type="ORF">DPMN_066564</name>
</gene>
<evidence type="ECO:0000313" key="3">
    <source>
        <dbReference type="Proteomes" id="UP000828390"/>
    </source>
</evidence>
<keyword evidence="3" id="KW-1185">Reference proteome</keyword>
<proteinExistence type="predicted"/>